<comment type="caution">
    <text evidence="2">The sequence shown here is derived from an EMBL/GenBank/DDBJ whole genome shotgun (WGS) entry which is preliminary data.</text>
</comment>
<dbReference type="Pfam" id="PF01136">
    <property type="entry name" value="Peptidase_U32"/>
    <property type="match status" value="2"/>
</dbReference>
<reference evidence="2" key="1">
    <citation type="submission" date="2020-10" db="EMBL/GenBank/DDBJ databases">
        <authorList>
            <person name="Gilroy R."/>
        </authorList>
    </citation>
    <scope>NUCLEOTIDE SEQUENCE</scope>
    <source>
        <strain evidence="2">ChiHecec3B27-6122</strain>
    </source>
</reference>
<dbReference type="InterPro" id="IPR051454">
    <property type="entry name" value="RNA/ubiquinone_mod_enzymes"/>
</dbReference>
<evidence type="ECO:0000259" key="1">
    <source>
        <dbReference type="Pfam" id="PF12392"/>
    </source>
</evidence>
<dbReference type="PANTHER" id="PTHR30217">
    <property type="entry name" value="PEPTIDASE U32 FAMILY"/>
    <property type="match status" value="1"/>
</dbReference>
<feature type="domain" description="Peptidase U32 collagenase" evidence="1">
    <location>
        <begin position="301"/>
        <end position="409"/>
    </location>
</feature>
<evidence type="ECO:0000313" key="2">
    <source>
        <dbReference type="EMBL" id="HIS97798.1"/>
    </source>
</evidence>
<dbReference type="AlphaFoldDB" id="A0A9D1K8C6"/>
<dbReference type="Pfam" id="PF12392">
    <property type="entry name" value="DUF3656"/>
    <property type="match status" value="1"/>
</dbReference>
<dbReference type="InterPro" id="IPR001539">
    <property type="entry name" value="Peptidase_U32"/>
</dbReference>
<dbReference type="EMBL" id="DVJS01000185">
    <property type="protein sequence ID" value="HIS97798.1"/>
    <property type="molecule type" value="Genomic_DNA"/>
</dbReference>
<protein>
    <submittedName>
        <fullName evidence="2">U32 family peptidase</fullName>
    </submittedName>
</protein>
<evidence type="ECO:0000313" key="3">
    <source>
        <dbReference type="Proteomes" id="UP000886876"/>
    </source>
</evidence>
<accession>A0A9D1K8C6</accession>
<organism evidence="2 3">
    <name type="scientific">Candidatus Scatomorpha pullistercoris</name>
    <dbReference type="NCBI Taxonomy" id="2840929"/>
    <lineage>
        <taxon>Bacteria</taxon>
        <taxon>Bacillati</taxon>
        <taxon>Bacillota</taxon>
        <taxon>Clostridia</taxon>
        <taxon>Eubacteriales</taxon>
        <taxon>Candidatus Scatomorpha</taxon>
    </lineage>
</organism>
<reference evidence="2" key="2">
    <citation type="journal article" date="2021" name="PeerJ">
        <title>Extensive microbial diversity within the chicken gut microbiome revealed by metagenomics and culture.</title>
        <authorList>
            <person name="Gilroy R."/>
            <person name="Ravi A."/>
            <person name="Getino M."/>
            <person name="Pursley I."/>
            <person name="Horton D.L."/>
            <person name="Alikhan N.F."/>
            <person name="Baker D."/>
            <person name="Gharbi K."/>
            <person name="Hall N."/>
            <person name="Watson M."/>
            <person name="Adriaenssens E.M."/>
            <person name="Foster-Nyarko E."/>
            <person name="Jarju S."/>
            <person name="Secka A."/>
            <person name="Antonio M."/>
            <person name="Oren A."/>
            <person name="Chaudhuri R.R."/>
            <person name="La Ragione R."/>
            <person name="Hildebrand F."/>
            <person name="Pallen M.J."/>
        </authorList>
    </citation>
    <scope>NUCLEOTIDE SEQUENCE</scope>
    <source>
        <strain evidence="2">ChiHecec3B27-6122</strain>
    </source>
</reference>
<gene>
    <name evidence="2" type="ORF">IAD42_07480</name>
</gene>
<proteinExistence type="predicted"/>
<dbReference type="Proteomes" id="UP000886876">
    <property type="component" value="Unassembled WGS sequence"/>
</dbReference>
<name>A0A9D1K8C6_9FIRM</name>
<sequence>MLEVITPAPNAEAVIAAVQSGADSIIIRFGGAGGRGFTQAEFTKAVRYCRVRGCRVYAELDTLVADSEMSAAAELVRSACEAGVDAVIAQDWGFILAARQSAPLMRVFAGERLGLHNAAGIEAAIQLGVARVMLPCELPMDEIRAIARRGGVELGVTVMGTLCASRQGQCYMAAINGRGSANRGDCPGLCREKYSLGGRMDDYPLSMRDLMAIERIPELAELGVAGVVAGRGVARPERLAKLTQVCIKCARDLRKPTPLEKDELELIFTGREFTEGYYPGEADGNMTGLPGQPDRDAERAMHAVRKGYADSELRRVKVEFFALIQAGRPFRSGIQDEDGNRAVWNGPEPMAAFGQEFNQRTVESEFRKTSGTPYSCERVNVMLGPGVMLPEGMLQQARRELIKQLTAKRAEAPHMRTGRLAPAMGGSPETPKLDAIFEVMSASQLTEELAELGPDLLYVPISVLAESPESIEPFLPMGTTVAAVLPRIVHDGELREMAGLLQRARAAGVTQAVVGSLGHIGIARAAGLDVRGDYALNIFNSYSLQIASKAGLLSATLSFELNMEQIRQLSKPLDTEIIAYGRLPAMLTERCLIKASAGRCACGAPARMSDEYGGVYPVVREYTCRNAVYGPSKVFLGDRLEDVKKAGVRGMRLLFTNEGARECVEVAKSFLGLSDYRPNGLTRGLYYRGV</sequence>
<dbReference type="InterPro" id="IPR020988">
    <property type="entry name" value="Pept_U32_collagenase"/>
</dbReference>
<dbReference type="PANTHER" id="PTHR30217:SF10">
    <property type="entry name" value="23S RRNA 5-HYDROXYCYTIDINE C2501 SYNTHASE"/>
    <property type="match status" value="1"/>
</dbReference>